<sequence>MTRPLRGGAAVVSLALATMVLAATHPQTVSTPVVGLAAMVFDNTAANPVGDAMVGIFNYKALQTEPDSGVLSIGGGSDDAATLAELLDSTDPSTNEFHINYEFDARAKVQVLTVFTDGNVLTKHDAKRPVDNAGGIDCTGAMICHTDPRTQTTTVTYPDGVVAVVERMNDFAIEASKALGAAVLGHLNPPRSDAPAPEAPPQSPPPASAPTDPAPAAAPAADDPPAAPAASTGPRLNVVRPAPDFTPGRPGSSTTSPGSKFDLSDTTDKFVNDVLTQVSDTVNRLFSRPNAPSGTGKVGKPPSPGE</sequence>
<feature type="compositionally biased region" description="Low complexity" evidence="1">
    <location>
        <begin position="209"/>
        <end position="231"/>
    </location>
</feature>
<feature type="compositionally biased region" description="Pro residues" evidence="1">
    <location>
        <begin position="197"/>
        <end position="208"/>
    </location>
</feature>
<gene>
    <name evidence="3" type="ORF">FEG63_22790</name>
</gene>
<feature type="region of interest" description="Disordered" evidence="1">
    <location>
        <begin position="186"/>
        <end position="265"/>
    </location>
</feature>
<organism evidence="3 4">
    <name type="scientific">Mycolicibacterium sphagni</name>
    <dbReference type="NCBI Taxonomy" id="1786"/>
    <lineage>
        <taxon>Bacteria</taxon>
        <taxon>Bacillati</taxon>
        <taxon>Actinomycetota</taxon>
        <taxon>Actinomycetes</taxon>
        <taxon>Mycobacteriales</taxon>
        <taxon>Mycobacteriaceae</taxon>
        <taxon>Mycolicibacterium</taxon>
    </lineage>
</organism>
<evidence type="ECO:0000313" key="4">
    <source>
        <dbReference type="Proteomes" id="UP000708347"/>
    </source>
</evidence>
<dbReference type="RefSeq" id="WP_174400082.1">
    <property type="nucleotide sequence ID" value="NZ_VBSB01000015.1"/>
</dbReference>
<keyword evidence="2" id="KW-0732">Signal</keyword>
<feature type="chain" id="PRO_5047269214" evidence="2">
    <location>
        <begin position="23"/>
        <end position="306"/>
    </location>
</feature>
<evidence type="ECO:0000256" key="1">
    <source>
        <dbReference type="SAM" id="MobiDB-lite"/>
    </source>
</evidence>
<protein>
    <submittedName>
        <fullName evidence="3">Uncharacterized protein</fullName>
    </submittedName>
</protein>
<accession>A0ABX2K2T1</accession>
<feature type="signal peptide" evidence="2">
    <location>
        <begin position="1"/>
        <end position="22"/>
    </location>
</feature>
<feature type="region of interest" description="Disordered" evidence="1">
    <location>
        <begin position="280"/>
        <end position="306"/>
    </location>
</feature>
<keyword evidence="4" id="KW-1185">Reference proteome</keyword>
<feature type="compositionally biased region" description="Low complexity" evidence="1">
    <location>
        <begin position="246"/>
        <end position="259"/>
    </location>
</feature>
<proteinExistence type="predicted"/>
<dbReference type="Proteomes" id="UP000708347">
    <property type="component" value="Unassembled WGS sequence"/>
</dbReference>
<evidence type="ECO:0000313" key="3">
    <source>
        <dbReference type="EMBL" id="NTY62369.1"/>
    </source>
</evidence>
<evidence type="ECO:0000256" key="2">
    <source>
        <dbReference type="SAM" id="SignalP"/>
    </source>
</evidence>
<dbReference type="EMBL" id="VBSB01000015">
    <property type="protein sequence ID" value="NTY62369.1"/>
    <property type="molecule type" value="Genomic_DNA"/>
</dbReference>
<comment type="caution">
    <text evidence="3">The sequence shown here is derived from an EMBL/GenBank/DDBJ whole genome shotgun (WGS) entry which is preliminary data.</text>
</comment>
<name>A0ABX2K2T1_9MYCO</name>
<reference evidence="3 4" key="1">
    <citation type="submission" date="2019-05" db="EMBL/GenBank/DDBJ databases">
        <title>Mycolicibacterium sphagni ENV482 genome assembly.</title>
        <authorList>
            <person name="Chen W."/>
            <person name="Faulkner N.W."/>
            <person name="Hyman M.R."/>
        </authorList>
    </citation>
    <scope>NUCLEOTIDE SEQUENCE [LARGE SCALE GENOMIC DNA]</scope>
    <source>
        <strain evidence="3 4">ENV482</strain>
    </source>
</reference>